<dbReference type="InterPro" id="IPR013750">
    <property type="entry name" value="GHMP_kinase_C_dom"/>
</dbReference>
<evidence type="ECO:0000256" key="4">
    <source>
        <dbReference type="ARBA" id="ARBA00022723"/>
    </source>
</evidence>
<evidence type="ECO:0000256" key="6">
    <source>
        <dbReference type="ARBA" id="ARBA00022777"/>
    </source>
</evidence>
<dbReference type="SUPFAM" id="SSF55060">
    <property type="entry name" value="GHMP Kinase, C-terminal domain"/>
    <property type="match status" value="1"/>
</dbReference>
<feature type="binding site" evidence="11">
    <location>
        <begin position="39"/>
        <end position="42"/>
    </location>
    <ligand>
        <name>substrate</name>
    </ligand>
</feature>
<dbReference type="HAMAP" id="MF_00246">
    <property type="entry name" value="Galactokinase"/>
    <property type="match status" value="1"/>
</dbReference>
<dbReference type="RefSeq" id="WP_087111036.1">
    <property type="nucleotide sequence ID" value="NZ_CBCSCN010000006.1"/>
</dbReference>
<dbReference type="AlphaFoldDB" id="A0A1X7ALA1"/>
<protein>
    <recommendedName>
        <fullName evidence="11 12">Galactokinase</fullName>
        <ecNumber evidence="11 12">2.7.1.6</ecNumber>
    </recommendedName>
    <alternativeName>
        <fullName evidence="11">Galactose kinase</fullName>
    </alternativeName>
</protein>
<evidence type="ECO:0000256" key="1">
    <source>
        <dbReference type="ARBA" id="ARBA00006566"/>
    </source>
</evidence>
<dbReference type="GO" id="GO:0005829">
    <property type="term" value="C:cytosol"/>
    <property type="evidence" value="ECO:0007669"/>
    <property type="project" value="TreeGrafter"/>
</dbReference>
<dbReference type="GO" id="GO:0000287">
    <property type="term" value="F:magnesium ion binding"/>
    <property type="evidence" value="ECO:0007669"/>
    <property type="project" value="UniProtKB-UniRule"/>
</dbReference>
<dbReference type="Gene3D" id="3.30.70.890">
    <property type="entry name" value="GHMP kinase, C-terminal domain"/>
    <property type="match status" value="1"/>
</dbReference>
<reference evidence="16 17" key="1">
    <citation type="submission" date="2017-03" db="EMBL/GenBank/DDBJ databases">
        <authorList>
            <person name="Afonso C.L."/>
            <person name="Miller P.J."/>
            <person name="Scott M.A."/>
            <person name="Spackman E."/>
            <person name="Goraichik I."/>
            <person name="Dimitrov K.M."/>
            <person name="Suarez D.L."/>
            <person name="Swayne D.E."/>
        </authorList>
    </citation>
    <scope>NUCLEOTIDE SEQUENCE [LARGE SCALE GENOMIC DNA]</scope>
    <source>
        <strain evidence="16">SB41UT1</strain>
    </source>
</reference>
<feature type="domain" description="GHMP kinase N-terminal" evidence="13">
    <location>
        <begin position="100"/>
        <end position="187"/>
    </location>
</feature>
<comment type="pathway">
    <text evidence="11">Carbohydrate metabolism; galactose metabolism.</text>
</comment>
<dbReference type="Pfam" id="PF08544">
    <property type="entry name" value="GHMP_kinases_C"/>
    <property type="match status" value="1"/>
</dbReference>
<dbReference type="PRINTS" id="PR00959">
    <property type="entry name" value="MEVGALKINASE"/>
</dbReference>
<feature type="domain" description="Galactokinase N-terminal" evidence="15">
    <location>
        <begin position="14"/>
        <end position="62"/>
    </location>
</feature>
<evidence type="ECO:0000259" key="15">
    <source>
        <dbReference type="Pfam" id="PF10509"/>
    </source>
</evidence>
<feature type="binding site" evidence="11">
    <location>
        <position position="136"/>
    </location>
    <ligand>
        <name>Mg(2+)</name>
        <dbReference type="ChEBI" id="CHEBI:18420"/>
    </ligand>
</feature>
<evidence type="ECO:0000256" key="12">
    <source>
        <dbReference type="NCBIfam" id="TIGR00131"/>
    </source>
</evidence>
<dbReference type="GO" id="GO:0004335">
    <property type="term" value="F:galactokinase activity"/>
    <property type="evidence" value="ECO:0007669"/>
    <property type="project" value="UniProtKB-UniRule"/>
</dbReference>
<dbReference type="GO" id="GO:0005524">
    <property type="term" value="F:ATP binding"/>
    <property type="evidence" value="ECO:0007669"/>
    <property type="project" value="UniProtKB-UniRule"/>
</dbReference>
<dbReference type="InterPro" id="IPR036554">
    <property type="entry name" value="GHMP_kinase_C_sf"/>
</dbReference>
<dbReference type="PANTHER" id="PTHR10457">
    <property type="entry name" value="MEVALONATE KINASE/GALACTOKINASE"/>
    <property type="match status" value="1"/>
</dbReference>
<sequence length="392" mass="41992">MNAGYQQLIAKTAKAFEETFGKPAEHFFQAPGRVNLIGEHTDYNDGFVLPCAIDYGTVVAASLREDDKIILVAADYDNSRSEFDLNQPLEKMAGDQFWSNYVRGMVQAFHKSGYKLRGMNLVIAGNVPQGTGLSSSASLETVTGLTLCTLSDIAISNSELALAGQCSENNFVGSNTGIMDQMISASGEEGHALLLDCRSLETKAISIPAGSAVVIINSNVKRGLVDSEYNTRRQQCEQAAQVMGVKALRDADMALLEQHSTQMDDVTFRRARHVITENDRTLAATEALASGNLADMGRLMAASHISMRDDFEITVSAIDALVEIVGAAISNGGVRMTGGGFGGCIVALVPESDVETVRQAVEEHYEDRTGLKADMYVCVACDGASKLEGAIR</sequence>
<keyword evidence="7 11" id="KW-0067">ATP-binding</keyword>
<keyword evidence="6 11" id="KW-0418">Kinase</keyword>
<dbReference type="NCBIfam" id="NF003472">
    <property type="entry name" value="PRK05101.1"/>
    <property type="match status" value="1"/>
</dbReference>
<dbReference type="EMBL" id="FWPT01000006">
    <property type="protein sequence ID" value="SMA48727.1"/>
    <property type="molecule type" value="Genomic_DNA"/>
</dbReference>
<dbReference type="SUPFAM" id="SSF54211">
    <property type="entry name" value="Ribosomal protein S5 domain 2-like"/>
    <property type="match status" value="1"/>
</dbReference>
<dbReference type="PANTHER" id="PTHR10457:SF7">
    <property type="entry name" value="GALACTOKINASE-RELATED"/>
    <property type="match status" value="1"/>
</dbReference>
<dbReference type="PRINTS" id="PR00473">
    <property type="entry name" value="GALCTOKINASE"/>
</dbReference>
<comment type="subcellular location">
    <subcellularLocation>
        <location evidence="11">Cytoplasm</location>
    </subcellularLocation>
</comment>
<evidence type="ECO:0000256" key="10">
    <source>
        <dbReference type="ARBA" id="ARBA00023277"/>
    </source>
</evidence>
<comment type="catalytic activity">
    <reaction evidence="11">
        <text>alpha-D-galactose + ATP = alpha-D-galactose 1-phosphate + ADP + H(+)</text>
        <dbReference type="Rhea" id="RHEA:13553"/>
        <dbReference type="ChEBI" id="CHEBI:15378"/>
        <dbReference type="ChEBI" id="CHEBI:28061"/>
        <dbReference type="ChEBI" id="CHEBI:30616"/>
        <dbReference type="ChEBI" id="CHEBI:58336"/>
        <dbReference type="ChEBI" id="CHEBI:456216"/>
        <dbReference type="EC" id="2.7.1.6"/>
    </reaction>
</comment>
<keyword evidence="8 11" id="KW-0460">Magnesium</keyword>
<gene>
    <name evidence="16" type="primary">galK_2</name>
    <name evidence="11" type="synonym">galK</name>
    <name evidence="16" type="ORF">EHSB41UT_02863</name>
</gene>
<evidence type="ECO:0000313" key="16">
    <source>
        <dbReference type="EMBL" id="SMA48727.1"/>
    </source>
</evidence>
<dbReference type="PROSITE" id="PS00106">
    <property type="entry name" value="GALACTOKINASE"/>
    <property type="match status" value="1"/>
</dbReference>
<keyword evidence="10 11" id="KW-0119">Carbohydrate metabolism</keyword>
<keyword evidence="4 11" id="KW-0479">Metal-binding</keyword>
<dbReference type="Pfam" id="PF10509">
    <property type="entry name" value="GalKase_gal_bdg"/>
    <property type="match status" value="1"/>
</dbReference>
<comment type="caution">
    <text evidence="11">Lacks conserved residue(s) required for the propagation of feature annotation.</text>
</comment>
<organism evidence="16 17">
    <name type="scientific">Parendozoicomonas haliclonae</name>
    <dbReference type="NCBI Taxonomy" id="1960125"/>
    <lineage>
        <taxon>Bacteria</taxon>
        <taxon>Pseudomonadati</taxon>
        <taxon>Pseudomonadota</taxon>
        <taxon>Gammaproteobacteria</taxon>
        <taxon>Oceanospirillales</taxon>
        <taxon>Endozoicomonadaceae</taxon>
        <taxon>Parendozoicomonas</taxon>
    </lineage>
</organism>
<dbReference type="NCBIfam" id="TIGR00131">
    <property type="entry name" value="gal_kin"/>
    <property type="match status" value="1"/>
</dbReference>
<keyword evidence="2 11" id="KW-0963">Cytoplasm</keyword>
<comment type="similarity">
    <text evidence="1 11">Belongs to the GHMP kinase family. GalK subfamily.</text>
</comment>
<feature type="binding site" evidence="11">
    <location>
        <position position="168"/>
    </location>
    <ligand>
        <name>Mg(2+)</name>
        <dbReference type="ChEBI" id="CHEBI:18420"/>
    </ligand>
</feature>
<proteinExistence type="inferred from homology"/>
<dbReference type="GO" id="GO:0006012">
    <property type="term" value="P:galactose metabolic process"/>
    <property type="evidence" value="ECO:0007669"/>
    <property type="project" value="UniProtKB-UniRule"/>
</dbReference>
<feature type="site" description="Transition state stabilizer" evidence="11">
    <location>
        <position position="33"/>
    </location>
</feature>
<keyword evidence="5 11" id="KW-0547">Nucleotide-binding</keyword>
<evidence type="ECO:0000256" key="5">
    <source>
        <dbReference type="ARBA" id="ARBA00022741"/>
    </source>
</evidence>
<dbReference type="Gene3D" id="3.30.230.10">
    <property type="match status" value="1"/>
</dbReference>
<evidence type="ECO:0000256" key="7">
    <source>
        <dbReference type="ARBA" id="ARBA00022840"/>
    </source>
</evidence>
<dbReference type="PIRSF" id="PIRSF000530">
    <property type="entry name" value="Galactokinase"/>
    <property type="match status" value="1"/>
</dbReference>
<feature type="active site" description="Proton acceptor" evidence="11">
    <location>
        <position position="180"/>
    </location>
</feature>
<feature type="binding site" evidence="11">
    <location>
        <position position="229"/>
    </location>
    <ligand>
        <name>substrate</name>
    </ligand>
</feature>
<name>A0A1X7ALA1_9GAMM</name>
<evidence type="ECO:0000259" key="14">
    <source>
        <dbReference type="Pfam" id="PF08544"/>
    </source>
</evidence>
<keyword evidence="3 11" id="KW-0808">Transferase</keyword>
<keyword evidence="17" id="KW-1185">Reference proteome</keyword>
<dbReference type="InterPro" id="IPR022963">
    <property type="entry name" value="Galactokinase_bac"/>
</dbReference>
<dbReference type="OrthoDB" id="250531at2"/>
<comment type="function">
    <text evidence="11">Catalyzes the transfer of the gamma-phosphate of ATP to D-galactose to form alpha-D-galactose-1-phosphate (Gal-1-P).</text>
</comment>
<evidence type="ECO:0000256" key="11">
    <source>
        <dbReference type="HAMAP-Rule" id="MF_00246"/>
    </source>
</evidence>
<dbReference type="Proteomes" id="UP000196573">
    <property type="component" value="Unassembled WGS sequence"/>
</dbReference>
<keyword evidence="9 11" id="KW-0299">Galactose metabolism</keyword>
<evidence type="ECO:0000256" key="8">
    <source>
        <dbReference type="ARBA" id="ARBA00022842"/>
    </source>
</evidence>
<dbReference type="FunFam" id="3.30.230.10:FF:000017">
    <property type="entry name" value="Galactokinase"/>
    <property type="match status" value="1"/>
</dbReference>
<dbReference type="InterPro" id="IPR019741">
    <property type="entry name" value="Galactokinase_CS"/>
</dbReference>
<dbReference type="NCBIfam" id="NF003705">
    <property type="entry name" value="PRK05322.1"/>
    <property type="match status" value="1"/>
</dbReference>
<dbReference type="EC" id="2.7.1.6" evidence="11 12"/>
<evidence type="ECO:0000256" key="3">
    <source>
        <dbReference type="ARBA" id="ARBA00022679"/>
    </source>
</evidence>
<evidence type="ECO:0000259" key="13">
    <source>
        <dbReference type="Pfam" id="PF00288"/>
    </source>
</evidence>
<dbReference type="FunFam" id="3.30.70.890:FF:000001">
    <property type="entry name" value="Galactokinase"/>
    <property type="match status" value="1"/>
</dbReference>
<feature type="domain" description="GHMP kinase C-terminal" evidence="14">
    <location>
        <begin position="285"/>
        <end position="366"/>
    </location>
</feature>
<dbReference type="InterPro" id="IPR006203">
    <property type="entry name" value="GHMP_knse_ATP-bd_CS"/>
</dbReference>
<dbReference type="InterPro" id="IPR006206">
    <property type="entry name" value="Mevalonate/galactokinase"/>
</dbReference>
<evidence type="ECO:0000256" key="9">
    <source>
        <dbReference type="ARBA" id="ARBA00023144"/>
    </source>
</evidence>
<dbReference type="InterPro" id="IPR020568">
    <property type="entry name" value="Ribosomal_Su5_D2-typ_SF"/>
</dbReference>
<dbReference type="InterPro" id="IPR014721">
    <property type="entry name" value="Ribsml_uS5_D2-typ_fold_subgr"/>
</dbReference>
<dbReference type="UniPathway" id="UPA00214"/>
<dbReference type="InterPro" id="IPR000705">
    <property type="entry name" value="Galactokinase"/>
</dbReference>
<accession>A0A1X7ALA1</accession>
<evidence type="ECO:0000256" key="2">
    <source>
        <dbReference type="ARBA" id="ARBA00022490"/>
    </source>
</evidence>
<dbReference type="PROSITE" id="PS00627">
    <property type="entry name" value="GHMP_KINASES_ATP"/>
    <property type="match status" value="1"/>
</dbReference>
<dbReference type="InterPro" id="IPR019539">
    <property type="entry name" value="GalKase_N"/>
</dbReference>
<evidence type="ECO:0000313" key="17">
    <source>
        <dbReference type="Proteomes" id="UP000196573"/>
    </source>
</evidence>
<dbReference type="InterPro" id="IPR006204">
    <property type="entry name" value="GHMP_kinase_N_dom"/>
</dbReference>
<dbReference type="Pfam" id="PF00288">
    <property type="entry name" value="GHMP_kinases_N"/>
    <property type="match status" value="1"/>
</dbReference>